<proteinExistence type="inferred from homology"/>
<evidence type="ECO:0000256" key="5">
    <source>
        <dbReference type="ARBA" id="ARBA00023002"/>
    </source>
</evidence>
<dbReference type="AlphaFoldDB" id="A0A1C6VV07"/>
<dbReference type="InterPro" id="IPR050416">
    <property type="entry name" value="FAD-linked_Oxidoreductase"/>
</dbReference>
<dbReference type="Gene3D" id="3.30.465.10">
    <property type="match status" value="1"/>
</dbReference>
<evidence type="ECO:0000313" key="7">
    <source>
        <dbReference type="EMBL" id="SCL70146.1"/>
    </source>
</evidence>
<dbReference type="PROSITE" id="PS51387">
    <property type="entry name" value="FAD_PCMH"/>
    <property type="match status" value="1"/>
</dbReference>
<dbReference type="InterPro" id="IPR016166">
    <property type="entry name" value="FAD-bd_PCMH"/>
</dbReference>
<dbReference type="InterPro" id="IPR012951">
    <property type="entry name" value="BBE"/>
</dbReference>
<dbReference type="InterPro" id="IPR016169">
    <property type="entry name" value="FAD-bd_PCMH_sub2"/>
</dbReference>
<dbReference type="SUPFAM" id="SSF56176">
    <property type="entry name" value="FAD-binding/transporter-associated domain-like"/>
    <property type="match status" value="1"/>
</dbReference>
<name>A0A1C6VV07_9ACTN</name>
<dbReference type="GO" id="GO:0071949">
    <property type="term" value="F:FAD binding"/>
    <property type="evidence" value="ECO:0007669"/>
    <property type="project" value="InterPro"/>
</dbReference>
<evidence type="ECO:0000256" key="2">
    <source>
        <dbReference type="ARBA" id="ARBA00005466"/>
    </source>
</evidence>
<dbReference type="GO" id="GO:0016491">
    <property type="term" value="F:oxidoreductase activity"/>
    <property type="evidence" value="ECO:0007669"/>
    <property type="project" value="UniProtKB-KW"/>
</dbReference>
<dbReference type="Proteomes" id="UP000199343">
    <property type="component" value="Unassembled WGS sequence"/>
</dbReference>
<comment type="similarity">
    <text evidence="2">Belongs to the oxygen-dependent FAD-linked oxidoreductase family.</text>
</comment>
<dbReference type="STRING" id="47871.GA0070608_4245"/>
<keyword evidence="5" id="KW-0560">Oxidoreductase</keyword>
<dbReference type="Pfam" id="PF01565">
    <property type="entry name" value="FAD_binding_4"/>
    <property type="match status" value="1"/>
</dbReference>
<dbReference type="PANTHER" id="PTHR42973:SF39">
    <property type="entry name" value="FAD-BINDING PCMH-TYPE DOMAIN-CONTAINING PROTEIN"/>
    <property type="match status" value="1"/>
</dbReference>
<dbReference type="OrthoDB" id="545125at2"/>
<keyword evidence="3" id="KW-0285">Flavoprotein</keyword>
<evidence type="ECO:0000259" key="6">
    <source>
        <dbReference type="PROSITE" id="PS51387"/>
    </source>
</evidence>
<protein>
    <submittedName>
        <fullName evidence="7">FAD/FMN-containing dehydrogenase</fullName>
    </submittedName>
</protein>
<dbReference type="EMBL" id="FMIC01000002">
    <property type="protein sequence ID" value="SCL70146.1"/>
    <property type="molecule type" value="Genomic_DNA"/>
</dbReference>
<dbReference type="InterPro" id="IPR006094">
    <property type="entry name" value="Oxid_FAD_bind_N"/>
</dbReference>
<comment type="cofactor">
    <cofactor evidence="1">
        <name>FAD</name>
        <dbReference type="ChEBI" id="CHEBI:57692"/>
    </cofactor>
</comment>
<accession>A0A1C6VV07</accession>
<gene>
    <name evidence="7" type="ORF">GA0070608_4245</name>
</gene>
<dbReference type="RefSeq" id="WP_091630254.1">
    <property type="nucleotide sequence ID" value="NZ_FMIC01000002.1"/>
</dbReference>
<dbReference type="PANTHER" id="PTHR42973">
    <property type="entry name" value="BINDING OXIDOREDUCTASE, PUTATIVE (AFU_ORTHOLOGUE AFUA_1G17690)-RELATED"/>
    <property type="match status" value="1"/>
</dbReference>
<reference evidence="7 8" key="1">
    <citation type="submission" date="2016-06" db="EMBL/GenBank/DDBJ databases">
        <authorList>
            <person name="Kjaerup R.B."/>
            <person name="Dalgaard T.S."/>
            <person name="Juul-Madsen H.R."/>
        </authorList>
    </citation>
    <scope>NUCLEOTIDE SEQUENCE [LARGE SCALE GENOMIC DNA]</scope>
    <source>
        <strain evidence="7 8">DSM 43363</strain>
    </source>
</reference>
<evidence type="ECO:0000256" key="4">
    <source>
        <dbReference type="ARBA" id="ARBA00022827"/>
    </source>
</evidence>
<sequence length="509" mass="55349">MIDEQTHGPPVDAATTVTPADARYPGLVEGFNHRFTGRPEYVRLAGTTAHVVEALNEAVSTGRRIAVRSGGHCFEDFSASPDIAVLLDLSPMTGVRYDPRMRAVEVEAGATLGRVYPALYDAWGVTIPAGTCFEVGMGGHVTGGGYGHLSRRYGLVVDHLYAVEVVVVNPAGRAEVLVATREPDDPHRDLWWAMTGGGGGNFGVVTRFWLRSPDADGVDPSRLLPRAPERIRRRDVVWSWDGMSEAALARLVGNYCGWLEHNSAVGTPATKLWSNLIVSHRSAGVVSMTAVVDDAVPDAEKLLEGQLQAIVDGTGLATSTDTQEVVPWMASWMPSYSWPSDPQGRHKHKAGYLRRCPTDNQLATIARYLGDAGYTNPMACVVLTAFGGQVNAVGSDATASAQRDSVIKATYSGGGWQSPDDDERNIDWVRRLYRDVYADTGGVPVPGAVSDGSYISYPDVDLADPAWNTSGVAWHTLYYKGNYPRLQRVKQRYDPRDVFRHRLSVRPPA</sequence>
<dbReference type="Pfam" id="PF08031">
    <property type="entry name" value="BBE"/>
    <property type="match status" value="1"/>
</dbReference>
<dbReference type="InterPro" id="IPR036318">
    <property type="entry name" value="FAD-bd_PCMH-like_sf"/>
</dbReference>
<evidence type="ECO:0000256" key="1">
    <source>
        <dbReference type="ARBA" id="ARBA00001974"/>
    </source>
</evidence>
<organism evidence="7 8">
    <name type="scientific">Micromonospora peucetia</name>
    <dbReference type="NCBI Taxonomy" id="47871"/>
    <lineage>
        <taxon>Bacteria</taxon>
        <taxon>Bacillati</taxon>
        <taxon>Actinomycetota</taxon>
        <taxon>Actinomycetes</taxon>
        <taxon>Micromonosporales</taxon>
        <taxon>Micromonosporaceae</taxon>
        <taxon>Micromonospora</taxon>
    </lineage>
</organism>
<evidence type="ECO:0000313" key="8">
    <source>
        <dbReference type="Proteomes" id="UP000199343"/>
    </source>
</evidence>
<feature type="domain" description="FAD-binding PCMH-type" evidence="6">
    <location>
        <begin position="34"/>
        <end position="215"/>
    </location>
</feature>
<keyword evidence="4" id="KW-0274">FAD</keyword>
<dbReference type="Gene3D" id="3.40.462.20">
    <property type="match status" value="1"/>
</dbReference>
<evidence type="ECO:0000256" key="3">
    <source>
        <dbReference type="ARBA" id="ARBA00022630"/>
    </source>
</evidence>